<dbReference type="Pfam" id="PF00004">
    <property type="entry name" value="AAA"/>
    <property type="match status" value="1"/>
</dbReference>
<dbReference type="SUPFAM" id="SSF52540">
    <property type="entry name" value="P-loop containing nucleoside triphosphate hydrolases"/>
    <property type="match status" value="1"/>
</dbReference>
<evidence type="ECO:0000313" key="4">
    <source>
        <dbReference type="Proteomes" id="UP001271007"/>
    </source>
</evidence>
<dbReference type="AlphaFoldDB" id="A0AAJ0DJR7"/>
<dbReference type="InterPro" id="IPR003959">
    <property type="entry name" value="ATPase_AAA_core"/>
</dbReference>
<dbReference type="InterPro" id="IPR027417">
    <property type="entry name" value="P-loop_NTPase"/>
</dbReference>
<dbReference type="PANTHER" id="PTHR23077:SF132">
    <property type="entry name" value="ATP-DEPENDENT ZN PROTEASE"/>
    <property type="match status" value="1"/>
</dbReference>
<feature type="region of interest" description="Disordered" evidence="1">
    <location>
        <begin position="513"/>
        <end position="545"/>
    </location>
</feature>
<comment type="caution">
    <text evidence="3">The sequence shown here is derived from an EMBL/GenBank/DDBJ whole genome shotgun (WGS) entry which is preliminary data.</text>
</comment>
<dbReference type="GO" id="GO:1990275">
    <property type="term" value="F:preribosome binding"/>
    <property type="evidence" value="ECO:0007669"/>
    <property type="project" value="TreeGrafter"/>
</dbReference>
<gene>
    <name evidence="3" type="ORF">LTR09_003777</name>
</gene>
<evidence type="ECO:0000313" key="3">
    <source>
        <dbReference type="EMBL" id="KAK3055224.1"/>
    </source>
</evidence>
<accession>A0AAJ0DJR7</accession>
<proteinExistence type="predicted"/>
<dbReference type="GO" id="GO:0003723">
    <property type="term" value="F:RNA binding"/>
    <property type="evidence" value="ECO:0007669"/>
    <property type="project" value="TreeGrafter"/>
</dbReference>
<sequence>MGHHESTSKHSLEDHEFPQVYQDFKKHCSSDRVNTDLAVTVSIRERHRDAQVTTISAHDCDLLGFADAGHLDTRLSTQGDNFLARRTYTPPTTRLEEGQGRLGEKVSFGYYQARYDGYDFFFYEARWRDEFFGSGTKNYYILSPKSSVDEHGHSGWVDSLILAASKWTSELHDEVYVFDSGEWDKNKHLWKAVQNSSWDDVIMDPATKDTLISDIQNFFDSRAVYEEYAVPWKRGIILHGTPGCGKTISIKALMNALDKRSPPVASLYVKTFTTRCPGEEYSIREIFQKARVMAPCMLVFEDLDSLVKDKIRSYFLNEVDGLEDNNGILMVGSTNHLDRLDPGISKRPSRFDCKYHFKIPAYEERILYCEYWKKKLEKNSKIDFDPAISDVVAKLTEGFSFAYMKELFVQTLLTIVGGREQELDEAATAEAAKVVAGSTKLVVGQGKVETSDANGEASAAQEEPTSSTKTDGAKKQAEPEPAMAQVEIPENLMSNSLMRILHKQCVALWKDMDNSSDSEAGRKSGPSNGEDDADDESSKQCAECG</sequence>
<dbReference type="GO" id="GO:0005524">
    <property type="term" value="F:ATP binding"/>
    <property type="evidence" value="ECO:0007669"/>
    <property type="project" value="InterPro"/>
</dbReference>
<reference evidence="3" key="1">
    <citation type="submission" date="2023-04" db="EMBL/GenBank/DDBJ databases">
        <title>Black Yeasts Isolated from many extreme environments.</title>
        <authorList>
            <person name="Coleine C."/>
            <person name="Stajich J.E."/>
            <person name="Selbmann L."/>
        </authorList>
    </citation>
    <scope>NUCLEOTIDE SEQUENCE</scope>
    <source>
        <strain evidence="3">CCFEE 5312</strain>
    </source>
</reference>
<dbReference type="Gene3D" id="3.40.50.300">
    <property type="entry name" value="P-loop containing nucleotide triphosphate hydrolases"/>
    <property type="match status" value="1"/>
</dbReference>
<dbReference type="Proteomes" id="UP001271007">
    <property type="component" value="Unassembled WGS sequence"/>
</dbReference>
<dbReference type="PANTHER" id="PTHR23077">
    <property type="entry name" value="AAA-FAMILY ATPASE"/>
    <property type="match status" value="1"/>
</dbReference>
<organism evidence="3 4">
    <name type="scientific">Extremus antarcticus</name>
    <dbReference type="NCBI Taxonomy" id="702011"/>
    <lineage>
        <taxon>Eukaryota</taxon>
        <taxon>Fungi</taxon>
        <taxon>Dikarya</taxon>
        <taxon>Ascomycota</taxon>
        <taxon>Pezizomycotina</taxon>
        <taxon>Dothideomycetes</taxon>
        <taxon>Dothideomycetidae</taxon>
        <taxon>Mycosphaerellales</taxon>
        <taxon>Extremaceae</taxon>
        <taxon>Extremus</taxon>
    </lineage>
</organism>
<dbReference type="GO" id="GO:0016887">
    <property type="term" value="F:ATP hydrolysis activity"/>
    <property type="evidence" value="ECO:0007669"/>
    <property type="project" value="InterPro"/>
</dbReference>
<dbReference type="EMBL" id="JAWDJX010000009">
    <property type="protein sequence ID" value="KAK3055224.1"/>
    <property type="molecule type" value="Genomic_DNA"/>
</dbReference>
<dbReference type="InterPro" id="IPR050168">
    <property type="entry name" value="AAA_ATPase_domain"/>
</dbReference>
<evidence type="ECO:0000256" key="1">
    <source>
        <dbReference type="SAM" id="MobiDB-lite"/>
    </source>
</evidence>
<dbReference type="InterPro" id="IPR003593">
    <property type="entry name" value="AAA+_ATPase"/>
</dbReference>
<feature type="region of interest" description="Disordered" evidence="1">
    <location>
        <begin position="448"/>
        <end position="486"/>
    </location>
</feature>
<keyword evidence="4" id="KW-1185">Reference proteome</keyword>
<dbReference type="GO" id="GO:0042254">
    <property type="term" value="P:ribosome biogenesis"/>
    <property type="evidence" value="ECO:0007669"/>
    <property type="project" value="TreeGrafter"/>
</dbReference>
<dbReference type="SMART" id="SM00382">
    <property type="entry name" value="AAA"/>
    <property type="match status" value="1"/>
</dbReference>
<evidence type="ECO:0000259" key="2">
    <source>
        <dbReference type="SMART" id="SM00382"/>
    </source>
</evidence>
<feature type="domain" description="AAA+ ATPase" evidence="2">
    <location>
        <begin position="232"/>
        <end position="361"/>
    </location>
</feature>
<dbReference type="GO" id="GO:0005634">
    <property type="term" value="C:nucleus"/>
    <property type="evidence" value="ECO:0007669"/>
    <property type="project" value="TreeGrafter"/>
</dbReference>
<name>A0AAJ0DJR7_9PEZI</name>
<protein>
    <recommendedName>
        <fullName evidence="2">AAA+ ATPase domain-containing protein</fullName>
    </recommendedName>
</protein>